<evidence type="ECO:0000256" key="3">
    <source>
        <dbReference type="SAM" id="MobiDB-lite"/>
    </source>
</evidence>
<feature type="compositionally biased region" description="Low complexity" evidence="3">
    <location>
        <begin position="1019"/>
        <end position="1041"/>
    </location>
</feature>
<feature type="region of interest" description="Disordered" evidence="3">
    <location>
        <begin position="780"/>
        <end position="799"/>
    </location>
</feature>
<dbReference type="InterPro" id="IPR036047">
    <property type="entry name" value="F-box-like_dom_sf"/>
</dbReference>
<protein>
    <recommendedName>
        <fullName evidence="4">F-box domain-containing protein</fullName>
    </recommendedName>
</protein>
<comment type="caution">
    <text evidence="5">The sequence shown here is derived from an EMBL/GenBank/DDBJ whole genome shotgun (WGS) entry which is preliminary data.</text>
</comment>
<proteinExistence type="predicted"/>
<feature type="domain" description="F-box" evidence="4">
    <location>
        <begin position="18"/>
        <end position="50"/>
    </location>
</feature>
<evidence type="ECO:0000313" key="5">
    <source>
        <dbReference type="EMBL" id="CAK0763515.1"/>
    </source>
</evidence>
<dbReference type="InterPro" id="IPR001810">
    <property type="entry name" value="F-box_dom"/>
</dbReference>
<organism evidence="5 6">
    <name type="scientific">Coccomyxa viridis</name>
    <dbReference type="NCBI Taxonomy" id="1274662"/>
    <lineage>
        <taxon>Eukaryota</taxon>
        <taxon>Viridiplantae</taxon>
        <taxon>Chlorophyta</taxon>
        <taxon>core chlorophytes</taxon>
        <taxon>Trebouxiophyceae</taxon>
        <taxon>Trebouxiophyceae incertae sedis</taxon>
        <taxon>Coccomyxaceae</taxon>
        <taxon>Coccomyxa</taxon>
    </lineage>
</organism>
<evidence type="ECO:0000259" key="4">
    <source>
        <dbReference type="Pfam" id="PF12937"/>
    </source>
</evidence>
<feature type="compositionally biased region" description="Polar residues" evidence="3">
    <location>
        <begin position="604"/>
        <end position="614"/>
    </location>
</feature>
<feature type="compositionally biased region" description="Polar residues" evidence="3">
    <location>
        <begin position="839"/>
        <end position="851"/>
    </location>
</feature>
<feature type="region of interest" description="Disordered" evidence="3">
    <location>
        <begin position="713"/>
        <end position="742"/>
    </location>
</feature>
<feature type="region of interest" description="Disordered" evidence="3">
    <location>
        <begin position="208"/>
        <end position="234"/>
    </location>
</feature>
<dbReference type="SUPFAM" id="SSF81383">
    <property type="entry name" value="F-box domain"/>
    <property type="match status" value="1"/>
</dbReference>
<dbReference type="Pfam" id="PF12937">
    <property type="entry name" value="F-box-like"/>
    <property type="match status" value="1"/>
</dbReference>
<evidence type="ECO:0000313" key="6">
    <source>
        <dbReference type="Proteomes" id="UP001314263"/>
    </source>
</evidence>
<sequence length="1220" mass="129983">MALNLTDVSDLDVESTRLILNLLSPKDLCCVASTCRYFYRAIFDGSFAERLWKSHCTQLLGDGVVALHKAAIPSGYRAGPIFWRDLWLAGRHLSSVRWWRQGASQLKASVETVDSAKEAAAAEAAAQQADAIAADNADGLGEDRRKAVLAEAEAATAGRSTLKAKLARSGHAANVIGLKVVITGGILRDGSLIVDVITVDLATMSVSRPECEGDAPSTRFRHTTAPINPSPGTPLHDLVSKALGGKQSMSSGQLLLVFGGYNTIGEEFGANSTFVLWAATDGSRYIWREIVTQGTPPTPRFHHSCDAYDDGHKAIIFGGEGYMLDDTGESPPPSVYILDVDTLVWTRSITHAPAEEDNPGARSLHVTTIRQSPETGHEELVVVGGYYTSVLAEMKPFTLDLETLVWHCWEGVEPVPADASGPSQSAAAPVMPRLPEPRQRMAAQRISHDWLLISGGSPASGSFLDDLQQLHVPSLTWKKPPEVAGRPSRALRRIAGHTLAGLLAFGGCIPTIMGIMPVEKLDLLLLGQGTAGLLPIAPEAAETAGQVASASDASAPLWQGSLGLQRSSAALLAAKAERKQKAALRISTKESPLPEAAAKGSMGQKAQEQEQQAVSDPDSPMLDPNKKQGGPVDLETAAHDGVFNQFVADQLLSQGQRINIGSPDTYFRPAYATAAGVKSAPDAEDPSLVRGRLQVINTSLLADEQHIQQMDRQFHPARQGHSQPEPSAGPPGGQAGAAVTPSAAELAARLSSMAMSTPAGALPTQPTSSGEILQYTAEEKGKQKALNQDSYQPVADSQEARELEEGLLLSKLQASGSSMQTFVATIDSDMPGGPPANAPTETSLHHSSPQEPQVLGAALEPQTGALYYRTNQDADGRLSFSTHPARRSTGHPVSAAVPGRLITTAHGSLDSNQMFVVSSVRNDEIAFHGPNPFASDSARPWAGESGMGPYLAAPSMQHPDARLQAEGAPLLASRAHAPGRLNGQNIPFSSKQQAKPGLEAPLRFLRQPHRNLESLQEDAPPLGSCPSAASLSSQSYASALSKDMQAQDAPPEGAGGLPAQEHHWIQQDRDPGLVMPPSQAPAPLGQMADTRSIFPQDKPGPLQHAAVHPGPWAAAEMPRDKPPYADDCDRPGPFKNPDTTEDPPRTMQLWRDVRTGQLYRLLPSALPTAQRSKGELRALQQKPEFAGQARMRRSVELESVLSSDERLWPADPARSLCCIQ</sequence>
<feature type="region of interest" description="Disordered" evidence="3">
    <location>
        <begin position="583"/>
        <end position="634"/>
    </location>
</feature>
<evidence type="ECO:0000256" key="1">
    <source>
        <dbReference type="ARBA" id="ARBA00022441"/>
    </source>
</evidence>
<evidence type="ECO:0000256" key="2">
    <source>
        <dbReference type="ARBA" id="ARBA00022737"/>
    </source>
</evidence>
<dbReference type="InterPro" id="IPR015915">
    <property type="entry name" value="Kelch-typ_b-propeller"/>
</dbReference>
<dbReference type="EMBL" id="CAUYUE010000004">
    <property type="protein sequence ID" value="CAK0763515.1"/>
    <property type="molecule type" value="Genomic_DNA"/>
</dbReference>
<dbReference type="Gene3D" id="2.120.10.80">
    <property type="entry name" value="Kelch-type beta propeller"/>
    <property type="match status" value="1"/>
</dbReference>
<feature type="region of interest" description="Disordered" evidence="3">
    <location>
        <begin position="1015"/>
        <end position="1058"/>
    </location>
</feature>
<dbReference type="CDD" id="cd09917">
    <property type="entry name" value="F-box_SF"/>
    <property type="match status" value="1"/>
</dbReference>
<dbReference type="PANTHER" id="PTHR46093:SF3">
    <property type="entry name" value="ACYL-COA-BINDING DOMAIN-CONTAINING PROTEIN 4"/>
    <property type="match status" value="1"/>
</dbReference>
<reference evidence="5 6" key="1">
    <citation type="submission" date="2023-10" db="EMBL/GenBank/DDBJ databases">
        <authorList>
            <person name="Maclean D."/>
            <person name="Macfadyen A."/>
        </authorList>
    </citation>
    <scope>NUCLEOTIDE SEQUENCE [LARGE SCALE GENOMIC DNA]</scope>
</reference>
<keyword evidence="6" id="KW-1185">Reference proteome</keyword>
<dbReference type="SUPFAM" id="SSF117281">
    <property type="entry name" value="Kelch motif"/>
    <property type="match status" value="1"/>
</dbReference>
<keyword evidence="1" id="KW-0880">Kelch repeat</keyword>
<gene>
    <name evidence="5" type="ORF">CVIRNUC_003066</name>
</gene>
<dbReference type="Gene3D" id="1.20.1280.50">
    <property type="match status" value="1"/>
</dbReference>
<feature type="region of interest" description="Disordered" evidence="3">
    <location>
        <begin position="828"/>
        <end position="851"/>
    </location>
</feature>
<name>A0AAV1HZ63_9CHLO</name>
<dbReference type="PANTHER" id="PTHR46093">
    <property type="entry name" value="ACYL-COA-BINDING DOMAIN-CONTAINING PROTEIN 5"/>
    <property type="match status" value="1"/>
</dbReference>
<dbReference type="Proteomes" id="UP001314263">
    <property type="component" value="Unassembled WGS sequence"/>
</dbReference>
<keyword evidence="2" id="KW-0677">Repeat</keyword>
<dbReference type="AlphaFoldDB" id="A0AAV1HZ63"/>
<accession>A0AAV1HZ63</accession>
<dbReference type="Pfam" id="PF24681">
    <property type="entry name" value="Kelch_KLHDC2_KLHL20_DRC7"/>
    <property type="match status" value="1"/>
</dbReference>